<dbReference type="PANTHER" id="PTHR45691">
    <property type="entry name" value="PROTEIN DIAPHANOUS"/>
    <property type="match status" value="1"/>
</dbReference>
<keyword evidence="4" id="KW-1185">Reference proteome</keyword>
<feature type="region of interest" description="Disordered" evidence="2">
    <location>
        <begin position="604"/>
        <end position="685"/>
    </location>
</feature>
<dbReference type="InterPro" id="IPR051412">
    <property type="entry name" value="Formin_Homology_Diaphanous_sf"/>
</dbReference>
<accession>A0A8H4VN13</accession>
<proteinExistence type="predicted"/>
<dbReference type="GO" id="GO:0030041">
    <property type="term" value="P:actin filament polymerization"/>
    <property type="evidence" value="ECO:0007669"/>
    <property type="project" value="TreeGrafter"/>
</dbReference>
<organism evidence="3 4">
    <name type="scientific">Agrocybe pediades</name>
    <dbReference type="NCBI Taxonomy" id="84607"/>
    <lineage>
        <taxon>Eukaryota</taxon>
        <taxon>Fungi</taxon>
        <taxon>Dikarya</taxon>
        <taxon>Basidiomycota</taxon>
        <taxon>Agaricomycotina</taxon>
        <taxon>Agaricomycetes</taxon>
        <taxon>Agaricomycetidae</taxon>
        <taxon>Agaricales</taxon>
        <taxon>Agaricineae</taxon>
        <taxon>Strophariaceae</taxon>
        <taxon>Agrocybe</taxon>
    </lineage>
</organism>
<dbReference type="PANTHER" id="PTHR45691:SF1">
    <property type="entry name" value="FH2 DOMAIN-CONTAINING PROTEIN 1-RELATED"/>
    <property type="match status" value="1"/>
</dbReference>
<feature type="region of interest" description="Disordered" evidence="2">
    <location>
        <begin position="215"/>
        <end position="319"/>
    </location>
</feature>
<dbReference type="EMBL" id="JAACJL010000031">
    <property type="protein sequence ID" value="KAF4616691.1"/>
    <property type="molecule type" value="Genomic_DNA"/>
</dbReference>
<dbReference type="Proteomes" id="UP000521872">
    <property type="component" value="Unassembled WGS sequence"/>
</dbReference>
<dbReference type="AlphaFoldDB" id="A0A8H4VN13"/>
<name>A0A8H4VN13_9AGAR</name>
<feature type="compositionally biased region" description="Basic and acidic residues" evidence="2">
    <location>
        <begin position="299"/>
        <end position="308"/>
    </location>
</feature>
<gene>
    <name evidence="3" type="ORF">D9613_008485</name>
</gene>
<keyword evidence="1" id="KW-0175">Coiled coil</keyword>
<evidence type="ECO:0000256" key="1">
    <source>
        <dbReference type="SAM" id="Coils"/>
    </source>
</evidence>
<feature type="coiled-coil region" evidence="1">
    <location>
        <begin position="339"/>
        <end position="531"/>
    </location>
</feature>
<sequence>MLFTALLDGINRNPGRVNEPPISDFSKLSLKTRPSTHQHARYLSPNPPATLSSNPMPPSSNIPNMLLNTPRKLAGLLSPLRTYLGTPRTPATPGGMPGGPPDTPFTVSPARQTRPATLNPRKRLRSQMNAPITPTRPTKRRNLATAPRNVRSQNVLRKERSLQSLERSSFYDGSSFANLVRESEEVQVGRQAQAFGNEEDIFFKELKKLATTKRQVSAGEADDEAPGNGGRNSLDSPFAMKESSADTVESGAHERYQAGMSARGARMLKRRQRKEEKEIKHGLPTPSRTAARRARRAERKVEADEIKAEGSSGNEGTATNQREIFAEQRAAAAEWERGLLEQRLEAMHQEAEIRRVQEKDHVAQLAARVDALDRDLRQAMAEKKVAEQIDALRQDTLRAKQAAEQAAQAQRLLDEERWTRIRAVEEERQARLEADRRARLLQEELERSARAEKERERRMQEELQHMRNQDLEQLRARMQQEYAQLEQDRLRAANLVESARQEQAAALYAHYQQLLQAEAELQHKAEQVDEEFKRRAEELYACAWEIHQQKLNDMFLQQQQQQQQQRQQPSTVDPDASMRNPSFYTSNMDASMYSVDWDASMYTAPPLSRQSTPVPDDFRQQPRPQQQPQPQPQYQPPPPPQPQHQPQPQPQYQPPPPAPQAPPAQPTPPPPPPPPPAPPVDVPRPSNIDGFCKWYKERFTYFKQNSKTMNFPSFQSILWPTLNEVVIPSDITKAEVCRFIEAWPEKRQDSLIKQHLLVWHPDRSSHYLSRVSPALRNDVQEACRSVTQILVGIMDDRRAKAEQ</sequence>
<evidence type="ECO:0000256" key="2">
    <source>
        <dbReference type="SAM" id="MobiDB-lite"/>
    </source>
</evidence>
<feature type="compositionally biased region" description="Low complexity" evidence="2">
    <location>
        <begin position="557"/>
        <end position="568"/>
    </location>
</feature>
<reference evidence="3 4" key="1">
    <citation type="submission" date="2019-12" db="EMBL/GenBank/DDBJ databases">
        <authorList>
            <person name="Floudas D."/>
            <person name="Bentzer J."/>
            <person name="Ahren D."/>
            <person name="Johansson T."/>
            <person name="Persson P."/>
            <person name="Tunlid A."/>
        </authorList>
    </citation>
    <scope>NUCLEOTIDE SEQUENCE [LARGE SCALE GENOMIC DNA]</scope>
    <source>
        <strain evidence="3 4">CBS 102.39</strain>
    </source>
</reference>
<protein>
    <submittedName>
        <fullName evidence="3">Uncharacterized protein</fullName>
    </submittedName>
</protein>
<evidence type="ECO:0000313" key="3">
    <source>
        <dbReference type="EMBL" id="KAF4616691.1"/>
    </source>
</evidence>
<feature type="compositionally biased region" description="Pro residues" evidence="2">
    <location>
        <begin position="625"/>
        <end position="682"/>
    </location>
</feature>
<feature type="region of interest" description="Disordered" evidence="2">
    <location>
        <begin position="556"/>
        <end position="584"/>
    </location>
</feature>
<feature type="region of interest" description="Disordered" evidence="2">
    <location>
        <begin position="35"/>
        <end position="56"/>
    </location>
</feature>
<evidence type="ECO:0000313" key="4">
    <source>
        <dbReference type="Proteomes" id="UP000521872"/>
    </source>
</evidence>
<dbReference type="GO" id="GO:0005884">
    <property type="term" value="C:actin filament"/>
    <property type="evidence" value="ECO:0007669"/>
    <property type="project" value="TreeGrafter"/>
</dbReference>
<comment type="caution">
    <text evidence="3">The sequence shown here is derived from an EMBL/GenBank/DDBJ whole genome shotgun (WGS) entry which is preliminary data.</text>
</comment>